<evidence type="ECO:0000313" key="7">
    <source>
        <dbReference type="Proteomes" id="UP000057938"/>
    </source>
</evidence>
<dbReference type="RefSeq" id="WP_061923860.1">
    <property type="nucleotide sequence ID" value="NZ_CP012669.1"/>
</dbReference>
<dbReference type="InterPro" id="IPR004090">
    <property type="entry name" value="Chemotax_Me-accpt_rcpt"/>
</dbReference>
<protein>
    <submittedName>
        <fullName evidence="6">Methyl-accepting chemotaxis protein</fullName>
    </submittedName>
</protein>
<dbReference type="AlphaFoldDB" id="A0A0M4MGF1"/>
<keyword evidence="4" id="KW-0175">Coiled coil</keyword>
<dbReference type="OrthoDB" id="5292010at2"/>
<dbReference type="Gene3D" id="1.10.287.950">
    <property type="entry name" value="Methyl-accepting chemotaxis protein"/>
    <property type="match status" value="1"/>
</dbReference>
<feature type="coiled-coil region" evidence="4">
    <location>
        <begin position="43"/>
        <end position="80"/>
    </location>
</feature>
<evidence type="ECO:0000256" key="2">
    <source>
        <dbReference type="ARBA" id="ARBA00029447"/>
    </source>
</evidence>
<sequence length="471" mass="52204">MTEYRKIEISEETVLRGLPDNCGRVVDTASNVAGLISSVIGSSNSLRDDHLALRQNIQELEADQDRVSQASDEARLLSEKAIARLGEGTELISGSLERINELIELVGALTDHVTGFAAAMDQVRRSTLDIEKIAETTNMLALNASIEAQRAGDAGANFSVVATEVKTLAANTRKATEEIGKTMDALASEAGTVITQIEDGASESRLAQESVSRIEQTLGSVVQLVEEVDKQNDQIARSTCTISDHVLRVKDVLESFDAASDANDRQLSRSSERLTGLEDIANDLFNQLVHSGVAAIDERMAKAATEGHAEAMRVTEQALADGVISESQIFDENYQEIAGSKPKRYRNRLMDWAHENWRPILDATTEKDDAIIFALLNDMNGYLPTHISAQSQAPTGDLKHDELYCFNGRMIEVDRRKWESMPLETYSMYTYRQPRADGKFWLMRCASIPFVINGRRWGNFVVGYRLRSDRK</sequence>
<dbReference type="GO" id="GO:0016020">
    <property type="term" value="C:membrane"/>
    <property type="evidence" value="ECO:0007669"/>
    <property type="project" value="InterPro"/>
</dbReference>
<evidence type="ECO:0000259" key="5">
    <source>
        <dbReference type="PROSITE" id="PS50111"/>
    </source>
</evidence>
<feature type="domain" description="Methyl-accepting transducer" evidence="5">
    <location>
        <begin position="21"/>
        <end position="257"/>
    </location>
</feature>
<dbReference type="STRING" id="361183.AMC99_01134"/>
<dbReference type="GO" id="GO:0006935">
    <property type="term" value="P:chemotaxis"/>
    <property type="evidence" value="ECO:0007669"/>
    <property type="project" value="InterPro"/>
</dbReference>
<evidence type="ECO:0000256" key="1">
    <source>
        <dbReference type="ARBA" id="ARBA00023224"/>
    </source>
</evidence>
<reference evidence="6 7" key="1">
    <citation type="submission" date="2015-09" db="EMBL/GenBank/DDBJ databases">
        <title>Complete genome sequence of a benzo[a]pyrene-degrading bacterium Altererythrobacter epoxidivorans CGMCC 1.7731T.</title>
        <authorList>
            <person name="Li Z."/>
            <person name="Cheng H."/>
            <person name="Huo Y."/>
            <person name="Xu X."/>
        </authorList>
    </citation>
    <scope>NUCLEOTIDE SEQUENCE [LARGE SCALE GENOMIC DNA]</scope>
    <source>
        <strain evidence="6 7">CGMCC 1.7731</strain>
    </source>
</reference>
<accession>A0A0M4MGF1</accession>
<dbReference type="GO" id="GO:0007165">
    <property type="term" value="P:signal transduction"/>
    <property type="evidence" value="ECO:0007669"/>
    <property type="project" value="UniProtKB-KW"/>
</dbReference>
<dbReference type="PATRIC" id="fig|361183.4.peg.1107"/>
<organism evidence="6 7">
    <name type="scientific">Altererythrobacter epoxidivorans</name>
    <dbReference type="NCBI Taxonomy" id="361183"/>
    <lineage>
        <taxon>Bacteria</taxon>
        <taxon>Pseudomonadati</taxon>
        <taxon>Pseudomonadota</taxon>
        <taxon>Alphaproteobacteria</taxon>
        <taxon>Sphingomonadales</taxon>
        <taxon>Erythrobacteraceae</taxon>
        <taxon>Altererythrobacter</taxon>
    </lineage>
</organism>
<dbReference type="PANTHER" id="PTHR32089:SF112">
    <property type="entry name" value="LYSOZYME-LIKE PROTEIN-RELATED"/>
    <property type="match status" value="1"/>
</dbReference>
<name>A0A0M4MGF1_9SPHN</name>
<dbReference type="PROSITE" id="PS50111">
    <property type="entry name" value="CHEMOTAXIS_TRANSDUC_2"/>
    <property type="match status" value="1"/>
</dbReference>
<proteinExistence type="inferred from homology"/>
<evidence type="ECO:0000313" key="6">
    <source>
        <dbReference type="EMBL" id="ALE16430.1"/>
    </source>
</evidence>
<gene>
    <name evidence="6" type="ORF">AMC99_01134</name>
</gene>
<dbReference type="EMBL" id="CP012669">
    <property type="protein sequence ID" value="ALE16430.1"/>
    <property type="molecule type" value="Genomic_DNA"/>
</dbReference>
<dbReference type="KEGG" id="aep:AMC99_01134"/>
<keyword evidence="7" id="KW-1185">Reference proteome</keyword>
<evidence type="ECO:0000256" key="4">
    <source>
        <dbReference type="SAM" id="Coils"/>
    </source>
</evidence>
<evidence type="ECO:0000256" key="3">
    <source>
        <dbReference type="PROSITE-ProRule" id="PRU00284"/>
    </source>
</evidence>
<dbReference type="PRINTS" id="PR00260">
    <property type="entry name" value="CHEMTRNSDUCR"/>
</dbReference>
<dbReference type="SUPFAM" id="SSF58104">
    <property type="entry name" value="Methyl-accepting chemotaxis protein (MCP) signaling domain"/>
    <property type="match status" value="1"/>
</dbReference>
<dbReference type="Pfam" id="PF00015">
    <property type="entry name" value="MCPsignal"/>
    <property type="match status" value="1"/>
</dbReference>
<dbReference type="SMART" id="SM00283">
    <property type="entry name" value="MA"/>
    <property type="match status" value="1"/>
</dbReference>
<keyword evidence="1 3" id="KW-0807">Transducer</keyword>
<dbReference type="GO" id="GO:0004888">
    <property type="term" value="F:transmembrane signaling receptor activity"/>
    <property type="evidence" value="ECO:0007669"/>
    <property type="project" value="InterPro"/>
</dbReference>
<comment type="similarity">
    <text evidence="2">Belongs to the methyl-accepting chemotaxis (MCP) protein family.</text>
</comment>
<dbReference type="Proteomes" id="UP000057938">
    <property type="component" value="Chromosome"/>
</dbReference>
<dbReference type="PANTHER" id="PTHR32089">
    <property type="entry name" value="METHYL-ACCEPTING CHEMOTAXIS PROTEIN MCPB"/>
    <property type="match status" value="1"/>
</dbReference>
<dbReference type="InterPro" id="IPR004089">
    <property type="entry name" value="MCPsignal_dom"/>
</dbReference>